<gene>
    <name evidence="8" type="ORF">ACFPBZ_19040</name>
</gene>
<accession>A0ABV9YR95</accession>
<keyword evidence="4" id="KW-0411">Iron-sulfur</keyword>
<dbReference type="Pfam" id="PF00355">
    <property type="entry name" value="Rieske"/>
    <property type="match status" value="1"/>
</dbReference>
<dbReference type="InterPro" id="IPR036922">
    <property type="entry name" value="Rieske_2Fe-2S_sf"/>
</dbReference>
<evidence type="ECO:0000256" key="4">
    <source>
        <dbReference type="ARBA" id="ARBA00023014"/>
    </source>
</evidence>
<evidence type="ECO:0000256" key="6">
    <source>
        <dbReference type="SAM" id="SignalP"/>
    </source>
</evidence>
<evidence type="ECO:0000256" key="1">
    <source>
        <dbReference type="ARBA" id="ARBA00022714"/>
    </source>
</evidence>
<evidence type="ECO:0000256" key="2">
    <source>
        <dbReference type="ARBA" id="ARBA00022723"/>
    </source>
</evidence>
<feature type="signal peptide" evidence="6">
    <location>
        <begin position="1"/>
        <end position="35"/>
    </location>
</feature>
<sequence length="163" mass="15286">MSTTPDVPAAPGTGLTRRRALCGIVVALAAPGVLAACSSGAEAPAPSPAPAGGGQAPPATGGTTAAPPAGTPVSAIPVGGGTVVEGPNGPVVLTQPQAGVIKAFDATCPHQGTPVDAPEGGTITCPNHGSQFDATSGALKKGPAQSGLTPVATTVVGGQVQFA</sequence>
<keyword evidence="3" id="KW-0408">Iron</keyword>
<dbReference type="EMBL" id="JBHSIV010000022">
    <property type="protein sequence ID" value="MFC5064327.1"/>
    <property type="molecule type" value="Genomic_DNA"/>
</dbReference>
<keyword evidence="1" id="KW-0001">2Fe-2S</keyword>
<keyword evidence="2" id="KW-0479">Metal-binding</keyword>
<dbReference type="PROSITE" id="PS51318">
    <property type="entry name" value="TAT"/>
    <property type="match status" value="1"/>
</dbReference>
<keyword evidence="6" id="KW-0732">Signal</keyword>
<dbReference type="SUPFAM" id="SSF50022">
    <property type="entry name" value="ISP domain"/>
    <property type="match status" value="1"/>
</dbReference>
<reference evidence="9" key="1">
    <citation type="journal article" date="2019" name="Int. J. Syst. Evol. Microbiol.">
        <title>The Global Catalogue of Microorganisms (GCM) 10K type strain sequencing project: providing services to taxonomists for standard genome sequencing and annotation.</title>
        <authorList>
            <consortium name="The Broad Institute Genomics Platform"/>
            <consortium name="The Broad Institute Genome Sequencing Center for Infectious Disease"/>
            <person name="Wu L."/>
            <person name="Ma J."/>
        </authorList>
    </citation>
    <scope>NUCLEOTIDE SEQUENCE [LARGE SCALE GENOMIC DNA]</scope>
    <source>
        <strain evidence="9">CGMCC 4.7093</strain>
    </source>
</reference>
<proteinExistence type="predicted"/>
<dbReference type="Proteomes" id="UP001595947">
    <property type="component" value="Unassembled WGS sequence"/>
</dbReference>
<keyword evidence="9" id="KW-1185">Reference proteome</keyword>
<organism evidence="8 9">
    <name type="scientific">Actinomycetospora atypica</name>
    <dbReference type="NCBI Taxonomy" id="1290095"/>
    <lineage>
        <taxon>Bacteria</taxon>
        <taxon>Bacillati</taxon>
        <taxon>Actinomycetota</taxon>
        <taxon>Actinomycetes</taxon>
        <taxon>Pseudonocardiales</taxon>
        <taxon>Pseudonocardiaceae</taxon>
        <taxon>Actinomycetospora</taxon>
    </lineage>
</organism>
<comment type="caution">
    <text evidence="8">The sequence shown here is derived from an EMBL/GenBank/DDBJ whole genome shotgun (WGS) entry which is preliminary data.</text>
</comment>
<evidence type="ECO:0000313" key="9">
    <source>
        <dbReference type="Proteomes" id="UP001595947"/>
    </source>
</evidence>
<name>A0ABV9YR95_9PSEU</name>
<protein>
    <submittedName>
        <fullName evidence="8">Rieske (2Fe-2S) protein</fullName>
    </submittedName>
</protein>
<feature type="region of interest" description="Disordered" evidence="5">
    <location>
        <begin position="39"/>
        <end position="74"/>
    </location>
</feature>
<dbReference type="InterPro" id="IPR006311">
    <property type="entry name" value="TAT_signal"/>
</dbReference>
<evidence type="ECO:0000256" key="3">
    <source>
        <dbReference type="ARBA" id="ARBA00023004"/>
    </source>
</evidence>
<feature type="domain" description="Rieske" evidence="7">
    <location>
        <begin position="68"/>
        <end position="162"/>
    </location>
</feature>
<evidence type="ECO:0000259" key="7">
    <source>
        <dbReference type="PROSITE" id="PS51296"/>
    </source>
</evidence>
<dbReference type="CDD" id="cd03467">
    <property type="entry name" value="Rieske"/>
    <property type="match status" value="1"/>
</dbReference>
<dbReference type="RefSeq" id="WP_378037672.1">
    <property type="nucleotide sequence ID" value="NZ_JBHSIV010000022.1"/>
</dbReference>
<dbReference type="Gene3D" id="2.102.10.10">
    <property type="entry name" value="Rieske [2Fe-2S] iron-sulphur domain"/>
    <property type="match status" value="1"/>
</dbReference>
<evidence type="ECO:0000313" key="8">
    <source>
        <dbReference type="EMBL" id="MFC5064327.1"/>
    </source>
</evidence>
<feature type="chain" id="PRO_5046399390" evidence="6">
    <location>
        <begin position="36"/>
        <end position="163"/>
    </location>
</feature>
<dbReference type="PROSITE" id="PS51296">
    <property type="entry name" value="RIESKE"/>
    <property type="match status" value="1"/>
</dbReference>
<dbReference type="InterPro" id="IPR017941">
    <property type="entry name" value="Rieske_2Fe-2S"/>
</dbReference>
<evidence type="ECO:0000256" key="5">
    <source>
        <dbReference type="SAM" id="MobiDB-lite"/>
    </source>
</evidence>
<feature type="compositionally biased region" description="Low complexity" evidence="5">
    <location>
        <begin position="56"/>
        <end position="74"/>
    </location>
</feature>